<dbReference type="InterPro" id="IPR040122">
    <property type="entry name" value="Importin_beta"/>
</dbReference>
<evidence type="ECO:0000256" key="8">
    <source>
        <dbReference type="ARBA" id="ARBA00023242"/>
    </source>
</evidence>
<dbReference type="EnsemblPlants" id="AET4Gv20502600.2">
    <property type="protein sequence ID" value="AET4Gv20502600.2"/>
    <property type="gene ID" value="AET4Gv20502600"/>
</dbReference>
<dbReference type="InterPro" id="IPR001494">
    <property type="entry name" value="Importin-beta_N"/>
</dbReference>
<dbReference type="FunFam" id="1.25.10.10:FF:000027">
    <property type="entry name" value="Importin subunit beta-1"/>
    <property type="match status" value="1"/>
</dbReference>
<evidence type="ECO:0000313" key="12">
    <source>
        <dbReference type="Proteomes" id="UP000015105"/>
    </source>
</evidence>
<evidence type="ECO:0000256" key="5">
    <source>
        <dbReference type="ARBA" id="ARBA00022490"/>
    </source>
</evidence>
<keyword evidence="12" id="KW-1185">Reference proteome</keyword>
<reference evidence="12" key="2">
    <citation type="journal article" date="2017" name="Nat. Plants">
        <title>The Aegilops tauschii genome reveals multiple impacts of transposons.</title>
        <authorList>
            <person name="Zhao G."/>
            <person name="Zou C."/>
            <person name="Li K."/>
            <person name="Wang K."/>
            <person name="Li T."/>
            <person name="Gao L."/>
            <person name="Zhang X."/>
            <person name="Wang H."/>
            <person name="Yang Z."/>
            <person name="Liu X."/>
            <person name="Jiang W."/>
            <person name="Mao L."/>
            <person name="Kong X."/>
            <person name="Jiao Y."/>
            <person name="Jia J."/>
        </authorList>
    </citation>
    <scope>NUCLEOTIDE SEQUENCE [LARGE SCALE GENOMIC DNA]</scope>
    <source>
        <strain evidence="12">cv. AL8/78</strain>
    </source>
</reference>
<evidence type="ECO:0000256" key="9">
    <source>
        <dbReference type="SAM" id="MobiDB-lite"/>
    </source>
</evidence>
<sequence length="982" mass="107443">PRVWSSASSAAASQTRTYSHCPAQPRPLFLPSVSPNRTTPLPIVSLPHEFKFLSNPKTPPPPPTATTIPVPVRNPHRSPHPVIGTASRSPPRGCAGQGAAVGEERRSPSKVQLMDITEVLLATQSHDGQIRNVAEGNIKQFEEQSFPQFLQALSAELSNDSKPPVSRRLAGILLKNSLDANDLVRKEKCTQRWRSVDPAIKSQVKGSLLMTLGSPVSDAHRSSSQVIAKIASIEIPLQGWPELIISLLGNMTKPDAPPSLKQATLDAIGYVCEEISPKDLEQDQVNAVLTAVVQGMNHVENSSGVRLAAVKALYNALDFAETNFQNESERNYIMKVVCETAISKEADIRKAAFECLVSIASTYYDLLEPYMQTLFELTANAARADEEQVALQAIEFWSTICDEEVAIQEDAEESGDVSSACHFHFIEKALPLLVPMLLETLLKQEEDQDEDDGIWNISMAGGTCLGLVATAVKDAIVPLVMPFIEGNITKPDWHSREAATFAFGSILEGPSVEKLAPLVHAGFDFLLNATKDQNNHVRETTAWALSRAFEFLHSPTSGVSVVTNANLPHVIEIMLTSIKDSPNVAEKICGALYFLALGYENAGSMSSVLSPYFGQLVSALLATADRSDSNNSRLCASAYETLNEIVRCSSIADTLNMIVLLLQEILKRLNQTFEFQITSSEDKEKQSDLQALLCGVVQVILQKFSNCDDKSVIIQFADQIMVLFLRVFSCDSSNVHEEAMLAIGALAYATGPEFVKYMPEFHKYLEMGLQNFGAYQVCCVSVGVVADICRALDDEVLPYCDAIMSALLKDLSSPELHRSVKPPILSCIGDIALTIGEHFEKYVPYTVPMLQGAAELCSRMDLPDDDSTEYKNELRRSIFEAYSGILQGVKNSKSELMVPYASHIFQFAELVLRETSRDEGLTKAGVALVGDLADALGPSIKLLLKNSNFHSELLGRCSQSDDEQLRETASWVQGVISRVLVS</sequence>
<dbReference type="InterPro" id="IPR011989">
    <property type="entry name" value="ARM-like"/>
</dbReference>
<evidence type="ECO:0000256" key="3">
    <source>
        <dbReference type="ARBA" id="ARBA00010907"/>
    </source>
</evidence>
<dbReference type="SUPFAM" id="SSF48371">
    <property type="entry name" value="ARM repeat"/>
    <property type="match status" value="1"/>
</dbReference>
<keyword evidence="6" id="KW-0677">Repeat</keyword>
<dbReference type="InterPro" id="IPR016024">
    <property type="entry name" value="ARM-type_fold"/>
</dbReference>
<keyword evidence="8" id="KW-0539">Nucleus</keyword>
<reference evidence="12" key="1">
    <citation type="journal article" date="2014" name="Science">
        <title>Ancient hybridizations among the ancestral genomes of bread wheat.</title>
        <authorList>
            <consortium name="International Wheat Genome Sequencing Consortium,"/>
            <person name="Marcussen T."/>
            <person name="Sandve S.R."/>
            <person name="Heier L."/>
            <person name="Spannagl M."/>
            <person name="Pfeifer M."/>
            <person name="Jakobsen K.S."/>
            <person name="Wulff B.B."/>
            <person name="Steuernagel B."/>
            <person name="Mayer K.F."/>
            <person name="Olsen O.A."/>
        </authorList>
    </citation>
    <scope>NUCLEOTIDE SEQUENCE [LARGE SCALE GENOMIC DNA]</scope>
    <source>
        <strain evidence="12">cv. AL8/78</strain>
    </source>
</reference>
<evidence type="ECO:0000259" key="10">
    <source>
        <dbReference type="PROSITE" id="PS50166"/>
    </source>
</evidence>
<evidence type="ECO:0000256" key="6">
    <source>
        <dbReference type="ARBA" id="ARBA00022737"/>
    </source>
</evidence>
<dbReference type="GO" id="GO:0031267">
    <property type="term" value="F:small GTPase binding"/>
    <property type="evidence" value="ECO:0007669"/>
    <property type="project" value="InterPro"/>
</dbReference>
<comment type="similarity">
    <text evidence="3">Belongs to the importin beta family. Importin beta-1 subfamily.</text>
</comment>
<evidence type="ECO:0000256" key="1">
    <source>
        <dbReference type="ARBA" id="ARBA00004123"/>
    </source>
</evidence>
<comment type="subcellular location">
    <subcellularLocation>
        <location evidence="2">Cytoplasm</location>
    </subcellularLocation>
    <subcellularLocation>
        <location evidence="1">Nucleus</location>
    </subcellularLocation>
</comment>
<protein>
    <recommendedName>
        <fullName evidence="10">Importin N-terminal domain-containing protein</fullName>
    </recommendedName>
</protein>
<evidence type="ECO:0000256" key="7">
    <source>
        <dbReference type="ARBA" id="ARBA00022927"/>
    </source>
</evidence>
<feature type="compositionally biased region" description="Low complexity" evidence="9">
    <location>
        <begin position="1"/>
        <end position="13"/>
    </location>
</feature>
<name>A0A453IAJ9_AEGTS</name>
<reference evidence="11" key="4">
    <citation type="submission" date="2019-03" db="UniProtKB">
        <authorList>
            <consortium name="EnsemblPlants"/>
        </authorList>
    </citation>
    <scope>IDENTIFICATION</scope>
</reference>
<dbReference type="InterPro" id="IPR057672">
    <property type="entry name" value="TPR_IPO4/5"/>
</dbReference>
<accession>A0A453IAJ9</accession>
<dbReference type="Gramene" id="AET4Gv20502600.2">
    <property type="protein sequence ID" value="AET4Gv20502600.2"/>
    <property type="gene ID" value="AET4Gv20502600"/>
</dbReference>
<feature type="region of interest" description="Disordered" evidence="9">
    <location>
        <begin position="82"/>
        <end position="107"/>
    </location>
</feature>
<dbReference type="Proteomes" id="UP000015105">
    <property type="component" value="Chromosome 4D"/>
</dbReference>
<reference evidence="11" key="5">
    <citation type="journal article" date="2021" name="G3 (Bethesda)">
        <title>Aegilops tauschii genome assembly Aet v5.0 features greater sequence contiguity and improved annotation.</title>
        <authorList>
            <person name="Wang L."/>
            <person name="Zhu T."/>
            <person name="Rodriguez J.C."/>
            <person name="Deal K.R."/>
            <person name="Dubcovsky J."/>
            <person name="McGuire P.E."/>
            <person name="Lux T."/>
            <person name="Spannagl M."/>
            <person name="Mayer K.F.X."/>
            <person name="Baldrich P."/>
            <person name="Meyers B.C."/>
            <person name="Huo N."/>
            <person name="Gu Y.Q."/>
            <person name="Zhou H."/>
            <person name="Devos K.M."/>
            <person name="Bennetzen J.L."/>
            <person name="Unver T."/>
            <person name="Budak H."/>
            <person name="Gulick P.J."/>
            <person name="Galiba G."/>
            <person name="Kalapos B."/>
            <person name="Nelson D.R."/>
            <person name="Li P."/>
            <person name="You F.M."/>
            <person name="Luo M.C."/>
            <person name="Dvorak J."/>
        </authorList>
    </citation>
    <scope>NUCLEOTIDE SEQUENCE [LARGE SCALE GENOMIC DNA]</scope>
    <source>
        <strain evidence="11">cv. AL8/78</strain>
    </source>
</reference>
<dbReference type="SMART" id="SM00913">
    <property type="entry name" value="IBN_N"/>
    <property type="match status" value="1"/>
</dbReference>
<dbReference type="AlphaFoldDB" id="A0A453IAJ9"/>
<reference evidence="11" key="3">
    <citation type="journal article" date="2017" name="Nature">
        <title>Genome sequence of the progenitor of the wheat D genome Aegilops tauschii.</title>
        <authorList>
            <person name="Luo M.C."/>
            <person name="Gu Y.Q."/>
            <person name="Puiu D."/>
            <person name="Wang H."/>
            <person name="Twardziok S.O."/>
            <person name="Deal K.R."/>
            <person name="Huo N."/>
            <person name="Zhu T."/>
            <person name="Wang L."/>
            <person name="Wang Y."/>
            <person name="McGuire P.E."/>
            <person name="Liu S."/>
            <person name="Long H."/>
            <person name="Ramasamy R.K."/>
            <person name="Rodriguez J.C."/>
            <person name="Van S.L."/>
            <person name="Yuan L."/>
            <person name="Wang Z."/>
            <person name="Xia Z."/>
            <person name="Xiao L."/>
            <person name="Anderson O.D."/>
            <person name="Ouyang S."/>
            <person name="Liang Y."/>
            <person name="Zimin A.V."/>
            <person name="Pertea G."/>
            <person name="Qi P."/>
            <person name="Bennetzen J.L."/>
            <person name="Dai X."/>
            <person name="Dawson M.W."/>
            <person name="Muller H.G."/>
            <person name="Kugler K."/>
            <person name="Rivarola-Duarte L."/>
            <person name="Spannagl M."/>
            <person name="Mayer K.F.X."/>
            <person name="Lu F.H."/>
            <person name="Bevan M.W."/>
            <person name="Leroy P."/>
            <person name="Li P."/>
            <person name="You F.M."/>
            <person name="Sun Q."/>
            <person name="Liu Z."/>
            <person name="Lyons E."/>
            <person name="Wicker T."/>
            <person name="Salzberg S.L."/>
            <person name="Devos K.M."/>
            <person name="Dvorak J."/>
        </authorList>
    </citation>
    <scope>NUCLEOTIDE SEQUENCE [LARGE SCALE GENOMIC DNA]</scope>
    <source>
        <strain evidence="11">cv. AL8/78</strain>
    </source>
</reference>
<dbReference type="Pfam" id="PF13513">
    <property type="entry name" value="HEAT_EZ"/>
    <property type="match status" value="1"/>
</dbReference>
<dbReference type="PROSITE" id="PS50166">
    <property type="entry name" value="IMPORTIN_B_NT"/>
    <property type="match status" value="1"/>
</dbReference>
<dbReference type="GO" id="GO:0005737">
    <property type="term" value="C:cytoplasm"/>
    <property type="evidence" value="ECO:0007669"/>
    <property type="project" value="UniProtKB-SubCell"/>
</dbReference>
<evidence type="ECO:0000256" key="2">
    <source>
        <dbReference type="ARBA" id="ARBA00004496"/>
    </source>
</evidence>
<evidence type="ECO:0000256" key="4">
    <source>
        <dbReference type="ARBA" id="ARBA00022448"/>
    </source>
</evidence>
<organism evidence="11 12">
    <name type="scientific">Aegilops tauschii subsp. strangulata</name>
    <name type="common">Goatgrass</name>
    <dbReference type="NCBI Taxonomy" id="200361"/>
    <lineage>
        <taxon>Eukaryota</taxon>
        <taxon>Viridiplantae</taxon>
        <taxon>Streptophyta</taxon>
        <taxon>Embryophyta</taxon>
        <taxon>Tracheophyta</taxon>
        <taxon>Spermatophyta</taxon>
        <taxon>Magnoliopsida</taxon>
        <taxon>Liliopsida</taxon>
        <taxon>Poales</taxon>
        <taxon>Poaceae</taxon>
        <taxon>BOP clade</taxon>
        <taxon>Pooideae</taxon>
        <taxon>Triticodae</taxon>
        <taxon>Triticeae</taxon>
        <taxon>Triticinae</taxon>
        <taxon>Aegilops</taxon>
    </lineage>
</organism>
<keyword evidence="7" id="KW-0653">Protein transport</keyword>
<dbReference type="Pfam" id="PF25574">
    <property type="entry name" value="TPR_IMB1"/>
    <property type="match status" value="1"/>
</dbReference>
<evidence type="ECO:0000313" key="11">
    <source>
        <dbReference type="EnsemblPlants" id="AET4Gv20502600.2"/>
    </source>
</evidence>
<dbReference type="STRING" id="200361.A0A453IAJ9"/>
<feature type="region of interest" description="Disordered" evidence="9">
    <location>
        <begin position="1"/>
        <end position="34"/>
    </location>
</feature>
<dbReference type="InterPro" id="IPR058584">
    <property type="entry name" value="IMB1_TNPO1-like_TPR"/>
</dbReference>
<dbReference type="Pfam" id="PF25780">
    <property type="entry name" value="TPR_IPO5"/>
    <property type="match status" value="1"/>
</dbReference>
<keyword evidence="5" id="KW-0963">Cytoplasm</keyword>
<dbReference type="PANTHER" id="PTHR10527">
    <property type="entry name" value="IMPORTIN BETA"/>
    <property type="match status" value="1"/>
</dbReference>
<dbReference type="Pfam" id="PF03810">
    <property type="entry name" value="IBN_N"/>
    <property type="match status" value="1"/>
</dbReference>
<feature type="domain" description="Importin N-terminal" evidence="10">
    <location>
        <begin position="134"/>
        <end position="214"/>
    </location>
</feature>
<dbReference type="GO" id="GO:0006606">
    <property type="term" value="P:protein import into nucleus"/>
    <property type="evidence" value="ECO:0007669"/>
    <property type="project" value="InterPro"/>
</dbReference>
<keyword evidence="4" id="KW-0813">Transport</keyword>
<proteinExistence type="inferred from homology"/>
<dbReference type="Gene3D" id="1.25.10.10">
    <property type="entry name" value="Leucine-rich Repeat Variant"/>
    <property type="match status" value="1"/>
</dbReference>